<dbReference type="Gene3D" id="3.40.1710.10">
    <property type="entry name" value="abc type-2 transporter like domain"/>
    <property type="match status" value="1"/>
</dbReference>
<evidence type="ECO:0000259" key="7">
    <source>
        <dbReference type="Pfam" id="PF12698"/>
    </source>
</evidence>
<feature type="transmembrane region" description="Helical" evidence="6">
    <location>
        <begin position="230"/>
        <end position="248"/>
    </location>
</feature>
<evidence type="ECO:0000256" key="2">
    <source>
        <dbReference type="ARBA" id="ARBA00022475"/>
    </source>
</evidence>
<evidence type="ECO:0000256" key="1">
    <source>
        <dbReference type="ARBA" id="ARBA00004651"/>
    </source>
</evidence>
<protein>
    <recommendedName>
        <fullName evidence="7">ABC-2 type transporter transmembrane domain-containing protein</fullName>
    </recommendedName>
</protein>
<feature type="transmembrane region" description="Helical" evidence="6">
    <location>
        <begin position="163"/>
        <end position="181"/>
    </location>
</feature>
<keyword evidence="9" id="KW-1185">Reference proteome</keyword>
<reference evidence="8 9" key="1">
    <citation type="submission" date="2016-09" db="EMBL/GenBank/DDBJ databases">
        <authorList>
            <person name="Capua I."/>
            <person name="De Benedictis P."/>
            <person name="Joannis T."/>
            <person name="Lombin L.H."/>
            <person name="Cattoli G."/>
        </authorList>
    </citation>
    <scope>NUCLEOTIDE SEQUENCE [LARGE SCALE GENOMIC DNA]</scope>
    <source>
        <strain evidence="8 9">LMG 25899</strain>
    </source>
</reference>
<dbReference type="PANTHER" id="PTHR30294">
    <property type="entry name" value="MEMBRANE COMPONENT OF ABC TRANSPORTER YHHJ-RELATED"/>
    <property type="match status" value="1"/>
</dbReference>
<keyword evidence="2" id="KW-1003">Cell membrane</keyword>
<evidence type="ECO:0000256" key="4">
    <source>
        <dbReference type="ARBA" id="ARBA00022989"/>
    </source>
</evidence>
<comment type="caution">
    <text evidence="8">The sequence shown here is derived from an EMBL/GenBank/DDBJ whole genome shotgun (WGS) entry which is preliminary data.</text>
</comment>
<dbReference type="EMBL" id="MIEK01000056">
    <property type="protein sequence ID" value="OEH81283.1"/>
    <property type="molecule type" value="Genomic_DNA"/>
</dbReference>
<keyword evidence="4 6" id="KW-1133">Transmembrane helix</keyword>
<proteinExistence type="predicted"/>
<keyword evidence="3 6" id="KW-0812">Transmembrane</keyword>
<name>A0A1E5KTU5_9ENTE</name>
<evidence type="ECO:0000313" key="8">
    <source>
        <dbReference type="EMBL" id="OEH81283.1"/>
    </source>
</evidence>
<evidence type="ECO:0000256" key="5">
    <source>
        <dbReference type="ARBA" id="ARBA00023136"/>
    </source>
</evidence>
<dbReference type="GO" id="GO:0005886">
    <property type="term" value="C:plasma membrane"/>
    <property type="evidence" value="ECO:0007669"/>
    <property type="project" value="UniProtKB-SubCell"/>
</dbReference>
<feature type="transmembrane region" description="Helical" evidence="6">
    <location>
        <begin position="285"/>
        <end position="305"/>
    </location>
</feature>
<dbReference type="GO" id="GO:0140359">
    <property type="term" value="F:ABC-type transporter activity"/>
    <property type="evidence" value="ECO:0007669"/>
    <property type="project" value="InterPro"/>
</dbReference>
<dbReference type="STRING" id="762845.BCR26_05310"/>
<sequence>MHVVPLKKQQAAIDDAIFFEKVDYVLTIPKNFSEMIEQNKQPDLTTQTKPNSFNKAYVDSIINTYLTTFQFYREAFPEKSSQEIVQLTTDNVKTKGKIKFDSSFALIKANRSAGKVFSVLAYTMFASIFSLITLINLSFNKPEIKRRNSCSPISNRKFSRQQFLVGFLFSIVVWGVFVSFAKLFSNIRFDQHGIYFILNTFLLLLVALSFSVFISGLISNMDMVSGINNVFILGSAFISGIFVPTEILPDIVTKVAAFTPSYWYAKNCSLIGKTVHFDANFSADFQFNALILLVFALLFFLLAMVTRRDRGGLKISFAKTA</sequence>
<dbReference type="PANTHER" id="PTHR30294:SF29">
    <property type="entry name" value="MULTIDRUG ABC TRANSPORTER PERMEASE YBHS-RELATED"/>
    <property type="match status" value="1"/>
</dbReference>
<feature type="transmembrane region" description="Helical" evidence="6">
    <location>
        <begin position="193"/>
        <end position="218"/>
    </location>
</feature>
<dbReference type="InterPro" id="IPR051449">
    <property type="entry name" value="ABC-2_transporter_component"/>
</dbReference>
<organism evidence="8 9">
    <name type="scientific">Enterococcus rivorum</name>
    <dbReference type="NCBI Taxonomy" id="762845"/>
    <lineage>
        <taxon>Bacteria</taxon>
        <taxon>Bacillati</taxon>
        <taxon>Bacillota</taxon>
        <taxon>Bacilli</taxon>
        <taxon>Lactobacillales</taxon>
        <taxon>Enterococcaceae</taxon>
        <taxon>Enterococcus</taxon>
    </lineage>
</organism>
<dbReference type="Pfam" id="PF12698">
    <property type="entry name" value="ABC2_membrane_3"/>
    <property type="match status" value="1"/>
</dbReference>
<evidence type="ECO:0000256" key="3">
    <source>
        <dbReference type="ARBA" id="ARBA00022692"/>
    </source>
</evidence>
<dbReference type="AlphaFoldDB" id="A0A1E5KTU5"/>
<evidence type="ECO:0000313" key="9">
    <source>
        <dbReference type="Proteomes" id="UP000095256"/>
    </source>
</evidence>
<comment type="subcellular location">
    <subcellularLocation>
        <location evidence="1">Cell membrane</location>
        <topology evidence="1">Multi-pass membrane protein</topology>
    </subcellularLocation>
</comment>
<dbReference type="InterPro" id="IPR013525">
    <property type="entry name" value="ABC2_TM"/>
</dbReference>
<keyword evidence="5 6" id="KW-0472">Membrane</keyword>
<gene>
    <name evidence="8" type="ORF">BCR26_05310</name>
</gene>
<accession>A0A1E5KTU5</accession>
<feature type="transmembrane region" description="Helical" evidence="6">
    <location>
        <begin position="119"/>
        <end position="139"/>
    </location>
</feature>
<feature type="domain" description="ABC-2 type transporter transmembrane" evidence="7">
    <location>
        <begin position="15"/>
        <end position="304"/>
    </location>
</feature>
<evidence type="ECO:0000256" key="6">
    <source>
        <dbReference type="SAM" id="Phobius"/>
    </source>
</evidence>
<dbReference type="Proteomes" id="UP000095256">
    <property type="component" value="Unassembled WGS sequence"/>
</dbReference>